<comment type="caution">
    <text evidence="1">The sequence shown here is derived from an EMBL/GenBank/DDBJ whole genome shotgun (WGS) entry which is preliminary data.</text>
</comment>
<evidence type="ECO:0000313" key="1">
    <source>
        <dbReference type="EMBL" id="MDR6239494.1"/>
    </source>
</evidence>
<evidence type="ECO:0000313" key="2">
    <source>
        <dbReference type="Proteomes" id="UP001185092"/>
    </source>
</evidence>
<keyword evidence="2" id="KW-1185">Reference proteome</keyword>
<dbReference type="Proteomes" id="UP001185092">
    <property type="component" value="Unassembled WGS sequence"/>
</dbReference>
<dbReference type="RefSeq" id="WP_309939160.1">
    <property type="nucleotide sequence ID" value="NZ_AP025305.1"/>
</dbReference>
<accession>A0AAE3XQG1</accession>
<dbReference type="AlphaFoldDB" id="A0AAE3XQG1"/>
<sequence>MKADTERKIAFLDKNGYIIYLTETNERTVHEKAILDEIALNISEENILTYPSFQGAEKKHPYIITPFKKSKKGINKLISLAHVFSSVKRLKAVQEKSNPEQLKLKIK</sequence>
<dbReference type="EMBL" id="JAVDQD010000002">
    <property type="protein sequence ID" value="MDR6239494.1"/>
    <property type="molecule type" value="Genomic_DNA"/>
</dbReference>
<gene>
    <name evidence="1" type="ORF">HNQ88_002531</name>
</gene>
<protein>
    <submittedName>
        <fullName evidence="1">Uncharacterized protein</fullName>
    </submittedName>
</protein>
<reference evidence="1" key="1">
    <citation type="submission" date="2023-07" db="EMBL/GenBank/DDBJ databases">
        <title>Genomic Encyclopedia of Type Strains, Phase IV (KMG-IV): sequencing the most valuable type-strain genomes for metagenomic binning, comparative biology and taxonomic classification.</title>
        <authorList>
            <person name="Goeker M."/>
        </authorList>
    </citation>
    <scope>NUCLEOTIDE SEQUENCE</scope>
    <source>
        <strain evidence="1">DSM 26174</strain>
    </source>
</reference>
<proteinExistence type="predicted"/>
<organism evidence="1 2">
    <name type="scientific">Aureibacter tunicatorum</name>
    <dbReference type="NCBI Taxonomy" id="866807"/>
    <lineage>
        <taxon>Bacteria</taxon>
        <taxon>Pseudomonadati</taxon>
        <taxon>Bacteroidota</taxon>
        <taxon>Cytophagia</taxon>
        <taxon>Cytophagales</taxon>
        <taxon>Persicobacteraceae</taxon>
        <taxon>Aureibacter</taxon>
    </lineage>
</organism>
<name>A0AAE3XQG1_9BACT</name>